<dbReference type="InterPro" id="IPR010334">
    <property type="entry name" value="Dcp1"/>
</dbReference>
<feature type="compositionally biased region" description="Low complexity" evidence="6">
    <location>
        <begin position="267"/>
        <end position="279"/>
    </location>
</feature>
<protein>
    <recommendedName>
        <fullName evidence="7">mRNA-decapping enzyme C-terminal domain-containing protein</fullName>
    </recommendedName>
</protein>
<keyword evidence="9" id="KW-1185">Reference proteome</keyword>
<sequence length="475" mass="53577">MVDLTEDSINLRALKKIDDNIREIIICAGQVAVYYYDINQNDWVRKNIEGTLFFVRRSNQPEYAFVVINRLNTINFVQKITKDLEISVQSPYLMYKNIEKEIYCIWFYDADQCVTLNENINQAMNLIKGTPSKLLLNGRSNTPKSKQAASSATPNHNNQNNNSQPQASEILKMLYNPASLGNCGDPILPPSDSMKPQLLMNHHSNENHIEPKCNDDLVKPIAQRRSVNLKELFESQLVLQESSIKENSQHCLVDNSDSQPNNKPQASTPSSSKPTPNKNEILIPSSTFMTDDLKKKSLTSIPLSNSAANAPSSNHAGLILLPDYPTESQPPPPPQNSTVNSDIVEAQQQMQMVPNIMPQQSIHPSQIPFPINFESGYHPLPPPSAPQMFTNSLVNCIPPNVFDIQQQHEHHQMMLKQQQQQQQPVTPIQTGRTSISKSDMYLSMEQLKKTLIYLLSNDADFLHAIHTAYVENIKK</sequence>
<dbReference type="CDD" id="cd13182">
    <property type="entry name" value="EVH1-like_Dcp1"/>
    <property type="match status" value="1"/>
</dbReference>
<dbReference type="SUPFAM" id="SSF50729">
    <property type="entry name" value="PH domain-like"/>
    <property type="match status" value="1"/>
</dbReference>
<evidence type="ECO:0000256" key="1">
    <source>
        <dbReference type="ARBA" id="ARBA00004496"/>
    </source>
</evidence>
<evidence type="ECO:0000256" key="6">
    <source>
        <dbReference type="SAM" id="MobiDB-lite"/>
    </source>
</evidence>
<evidence type="ECO:0000313" key="8">
    <source>
        <dbReference type="EMBL" id="KAH9413934.1"/>
    </source>
</evidence>
<evidence type="ECO:0000256" key="4">
    <source>
        <dbReference type="ARBA" id="ARBA00022664"/>
    </source>
</evidence>
<gene>
    <name evidence="8" type="ORF">DERP_009533</name>
</gene>
<feature type="region of interest" description="Disordered" evidence="6">
    <location>
        <begin position="252"/>
        <end position="286"/>
    </location>
</feature>
<dbReference type="EMBL" id="NJHN03000117">
    <property type="protein sequence ID" value="KAH9413934.1"/>
    <property type="molecule type" value="Genomic_DNA"/>
</dbReference>
<comment type="similarity">
    <text evidence="2">Belongs to the DCP1 family.</text>
</comment>
<dbReference type="InterPro" id="IPR011993">
    <property type="entry name" value="PH-like_dom_sf"/>
</dbReference>
<evidence type="ECO:0000313" key="9">
    <source>
        <dbReference type="Proteomes" id="UP000887458"/>
    </source>
</evidence>
<name>A0ABQ8IUJ0_DERPT</name>
<dbReference type="Pfam" id="PF06058">
    <property type="entry name" value="DCP1"/>
    <property type="match status" value="1"/>
</dbReference>
<dbReference type="Gene3D" id="6.10.140.2030">
    <property type="match status" value="1"/>
</dbReference>
<comment type="caution">
    <text evidence="8">The sequence shown here is derived from an EMBL/GenBank/DDBJ whole genome shotgun (WGS) entry which is preliminary data.</text>
</comment>
<keyword evidence="3" id="KW-0963">Cytoplasm</keyword>
<accession>A0ABQ8IUJ0</accession>
<evidence type="ECO:0000256" key="2">
    <source>
        <dbReference type="ARBA" id="ARBA00008778"/>
    </source>
</evidence>
<feature type="compositionally biased region" description="Polar residues" evidence="6">
    <location>
        <begin position="138"/>
        <end position="149"/>
    </location>
</feature>
<keyword evidence="4" id="KW-0507">mRNA processing</keyword>
<feature type="compositionally biased region" description="Low complexity" evidence="6">
    <location>
        <begin position="305"/>
        <end position="316"/>
    </location>
</feature>
<dbReference type="PANTHER" id="PTHR16290:SF0">
    <property type="entry name" value="DECAPPING PROTEIN 1, ISOFORM A"/>
    <property type="match status" value="1"/>
</dbReference>
<evidence type="ECO:0000256" key="3">
    <source>
        <dbReference type="ARBA" id="ARBA00022490"/>
    </source>
</evidence>
<feature type="domain" description="mRNA-decapping enzyme C-terminal" evidence="7">
    <location>
        <begin position="442"/>
        <end position="475"/>
    </location>
</feature>
<feature type="compositionally biased region" description="Low complexity" evidence="6">
    <location>
        <begin position="150"/>
        <end position="164"/>
    </location>
</feature>
<evidence type="ECO:0000256" key="5">
    <source>
        <dbReference type="ARBA" id="ARBA00023161"/>
    </source>
</evidence>
<dbReference type="InterPro" id="IPR031953">
    <property type="entry name" value="mRNA_decap_C"/>
</dbReference>
<organism evidence="8 9">
    <name type="scientific">Dermatophagoides pteronyssinus</name>
    <name type="common">European house dust mite</name>
    <dbReference type="NCBI Taxonomy" id="6956"/>
    <lineage>
        <taxon>Eukaryota</taxon>
        <taxon>Metazoa</taxon>
        <taxon>Ecdysozoa</taxon>
        <taxon>Arthropoda</taxon>
        <taxon>Chelicerata</taxon>
        <taxon>Arachnida</taxon>
        <taxon>Acari</taxon>
        <taxon>Acariformes</taxon>
        <taxon>Sarcoptiformes</taxon>
        <taxon>Astigmata</taxon>
        <taxon>Psoroptidia</taxon>
        <taxon>Analgoidea</taxon>
        <taxon>Pyroglyphidae</taxon>
        <taxon>Dermatophagoidinae</taxon>
        <taxon>Dermatophagoides</taxon>
    </lineage>
</organism>
<reference evidence="8 9" key="1">
    <citation type="journal article" date="2018" name="J. Allergy Clin. Immunol.">
        <title>High-quality assembly of Dermatophagoides pteronyssinus genome and transcriptome reveals a wide range of novel allergens.</title>
        <authorList>
            <person name="Liu X.Y."/>
            <person name="Yang K.Y."/>
            <person name="Wang M.Q."/>
            <person name="Kwok J.S."/>
            <person name="Zeng X."/>
            <person name="Yang Z."/>
            <person name="Xiao X.J."/>
            <person name="Lau C.P."/>
            <person name="Li Y."/>
            <person name="Huang Z.M."/>
            <person name="Ba J.G."/>
            <person name="Yim A.K."/>
            <person name="Ouyang C.Y."/>
            <person name="Ngai S.M."/>
            <person name="Chan T.F."/>
            <person name="Leung E.L."/>
            <person name="Liu L."/>
            <person name="Liu Z.G."/>
            <person name="Tsui S.K."/>
        </authorList>
    </citation>
    <scope>NUCLEOTIDE SEQUENCE [LARGE SCALE GENOMIC DNA]</scope>
    <source>
        <strain evidence="8">Derp</strain>
    </source>
</reference>
<feature type="region of interest" description="Disordered" evidence="6">
    <location>
        <begin position="135"/>
        <end position="164"/>
    </location>
</feature>
<keyword evidence="5" id="KW-0866">Nonsense-mediated mRNA decay</keyword>
<dbReference type="Gene3D" id="2.30.29.30">
    <property type="entry name" value="Pleckstrin-homology domain (PH domain)/Phosphotyrosine-binding domain (PTB)"/>
    <property type="match status" value="1"/>
</dbReference>
<feature type="compositionally biased region" description="Polar residues" evidence="6">
    <location>
        <begin position="252"/>
        <end position="266"/>
    </location>
</feature>
<dbReference type="PANTHER" id="PTHR16290">
    <property type="entry name" value="TRANSCRIPTION FACTOR SMIF DECAPPING ENZYME DCP1"/>
    <property type="match status" value="1"/>
</dbReference>
<evidence type="ECO:0000259" key="7">
    <source>
        <dbReference type="Pfam" id="PF16741"/>
    </source>
</evidence>
<reference evidence="8 9" key="2">
    <citation type="journal article" date="2022" name="Mol. Biol. Evol.">
        <title>Comparative Genomics Reveals Insights into the Divergent Evolution of Astigmatic Mites and Household Pest Adaptations.</title>
        <authorList>
            <person name="Xiong Q."/>
            <person name="Wan A.T."/>
            <person name="Liu X."/>
            <person name="Fung C.S."/>
            <person name="Xiao X."/>
            <person name="Malainual N."/>
            <person name="Hou J."/>
            <person name="Wang L."/>
            <person name="Wang M."/>
            <person name="Yang K.Y."/>
            <person name="Cui Y."/>
            <person name="Leung E.L."/>
            <person name="Nong W."/>
            <person name="Shin S.K."/>
            <person name="Au S.W."/>
            <person name="Jeong K.Y."/>
            <person name="Chew F.T."/>
            <person name="Hui J.H."/>
            <person name="Leung T.F."/>
            <person name="Tungtrongchitr A."/>
            <person name="Zhong N."/>
            <person name="Liu Z."/>
            <person name="Tsui S.K."/>
        </authorList>
    </citation>
    <scope>NUCLEOTIDE SEQUENCE [LARGE SCALE GENOMIC DNA]</scope>
    <source>
        <strain evidence="8">Derp</strain>
    </source>
</reference>
<dbReference type="Pfam" id="PF16741">
    <property type="entry name" value="mRNA_decap_C"/>
    <property type="match status" value="1"/>
</dbReference>
<feature type="region of interest" description="Disordered" evidence="6">
    <location>
        <begin position="305"/>
        <end position="337"/>
    </location>
</feature>
<dbReference type="Proteomes" id="UP000887458">
    <property type="component" value="Unassembled WGS sequence"/>
</dbReference>
<proteinExistence type="inferred from homology"/>
<comment type="subcellular location">
    <subcellularLocation>
        <location evidence="1">Cytoplasm</location>
    </subcellularLocation>
</comment>